<evidence type="ECO:0000313" key="5">
    <source>
        <dbReference type="EMBL" id="CAE7210585.1"/>
    </source>
</evidence>
<keyword evidence="1" id="KW-0479">Metal-binding</keyword>
<dbReference type="InterPro" id="IPR002893">
    <property type="entry name" value="Znf_MYND"/>
</dbReference>
<feature type="domain" description="MYND-type" evidence="4">
    <location>
        <begin position="77"/>
        <end position="113"/>
    </location>
</feature>
<organism evidence="5 6">
    <name type="scientific">Pyrenophora teres f. teres</name>
    <dbReference type="NCBI Taxonomy" id="97479"/>
    <lineage>
        <taxon>Eukaryota</taxon>
        <taxon>Fungi</taxon>
        <taxon>Dikarya</taxon>
        <taxon>Ascomycota</taxon>
        <taxon>Pezizomycotina</taxon>
        <taxon>Dothideomycetes</taxon>
        <taxon>Pleosporomycetidae</taxon>
        <taxon>Pleosporales</taxon>
        <taxon>Pleosporineae</taxon>
        <taxon>Pleosporaceae</taxon>
        <taxon>Pyrenophora</taxon>
    </lineage>
</organism>
<protein>
    <submittedName>
        <fullName evidence="5">DUF4470 multi-domain protein</fullName>
    </submittedName>
</protein>
<proteinExistence type="predicted"/>
<sequence length="670" mass="75990">MSAAPPHRFSRGLTGPCADRHKQILAANREFSNPPHSQLAVAAATLTGKMVPNTPDLSEFFNPHLCANTDRMVNGRISPCKQKATMVCSKCYLVQYCCKACQVANWKLHKPSCNSELLEESYLPRYAKENRLPYNGPPDLTGAGKWFFGLNQYLWGNMPALDVLNMDKNEGKDSIMERDINLLFAASGDLRNVVKTIVGLPEDYAGNFVVVMNDENFAVTARNALLLLSAMHFEPETAVPIMIHLWYSVLLPLPIVRALQDYILPYVQDVCEKLESKATGSQQAKTFKFGHRSIRLVLKKEAWVRLSNMFMPLNQLSSHRAMQIRQATTCAPERIDFFDRALYNMLPGQRSGVWRFRQDGLLIPYGTSRKPFEYPNPTFFVEKDVWPMRDDADPLAGWSYNEYITHSKAAKNDVYGTFFNFLRSLFMEFCKQIHSVKIAFTLFDVDAVKLPSYLTDITFDRIEFKVSNVCDRGYIGASQTLEAFSPMLKAKTENPHATLIMLFLNAVDEAEIGMNPQTKVNSILLGMSRVRRFMPEASVNIINMILGVFDSHYLLQLPATDLAESITIGDAANFFRDFDGLFSTYLQRPVLQQSGSMEDFAQKHGVKIKAQHTIVKPWPCRLTDETTLAEFNIMRSGSLFGSQRYMEFEKLEENPDEATELSSLEQLSFK</sequence>
<dbReference type="SUPFAM" id="SSF144232">
    <property type="entry name" value="HIT/MYND zinc finger-like"/>
    <property type="match status" value="1"/>
</dbReference>
<dbReference type="Proteomes" id="UP000472372">
    <property type="component" value="Chromosome 10"/>
</dbReference>
<accession>A0A6S6WD16</accession>
<reference evidence="5" key="1">
    <citation type="submission" date="2021-02" db="EMBL/GenBank/DDBJ databases">
        <authorList>
            <person name="Syme A R."/>
            <person name="Syme A R."/>
            <person name="Moolhuijzen P."/>
        </authorList>
    </citation>
    <scope>NUCLEOTIDE SEQUENCE</scope>
    <source>
        <strain evidence="5">W1-1</strain>
    </source>
</reference>
<dbReference type="Pfam" id="PF01753">
    <property type="entry name" value="zf-MYND"/>
    <property type="match status" value="1"/>
</dbReference>
<name>A0A6S6WD16_9PLEO</name>
<dbReference type="GO" id="GO:0008270">
    <property type="term" value="F:zinc ion binding"/>
    <property type="evidence" value="ECO:0007669"/>
    <property type="project" value="UniProtKB-KW"/>
</dbReference>
<evidence type="ECO:0000256" key="3">
    <source>
        <dbReference type="ARBA" id="ARBA00022833"/>
    </source>
</evidence>
<dbReference type="Pfam" id="PF14737">
    <property type="entry name" value="DUF4470"/>
    <property type="match status" value="1"/>
</dbReference>
<evidence type="ECO:0000256" key="2">
    <source>
        <dbReference type="ARBA" id="ARBA00022771"/>
    </source>
</evidence>
<evidence type="ECO:0000256" key="1">
    <source>
        <dbReference type="ARBA" id="ARBA00022723"/>
    </source>
</evidence>
<dbReference type="AlphaFoldDB" id="A0A6S6WD16"/>
<gene>
    <name evidence="5" type="ORF">PTTW11_10059</name>
</gene>
<evidence type="ECO:0000313" key="6">
    <source>
        <dbReference type="Proteomes" id="UP000472372"/>
    </source>
</evidence>
<dbReference type="Gene3D" id="6.10.140.2220">
    <property type="match status" value="1"/>
</dbReference>
<evidence type="ECO:0000259" key="4">
    <source>
        <dbReference type="PROSITE" id="PS50865"/>
    </source>
</evidence>
<dbReference type="PROSITE" id="PS50865">
    <property type="entry name" value="ZF_MYND_2"/>
    <property type="match status" value="1"/>
</dbReference>
<dbReference type="EMBL" id="HG992986">
    <property type="protein sequence ID" value="CAE7210585.1"/>
    <property type="molecule type" value="Genomic_DNA"/>
</dbReference>
<dbReference type="InterPro" id="IPR027974">
    <property type="entry name" value="DUF4470"/>
</dbReference>
<keyword evidence="2" id="KW-0863">Zinc-finger</keyword>
<keyword evidence="3" id="KW-0862">Zinc</keyword>